<evidence type="ECO:0000256" key="1">
    <source>
        <dbReference type="PROSITE-ProRule" id="PRU00176"/>
    </source>
</evidence>
<dbReference type="InterPro" id="IPR000504">
    <property type="entry name" value="RRM_dom"/>
</dbReference>
<evidence type="ECO:0000313" key="4">
    <source>
        <dbReference type="Proteomes" id="UP001177140"/>
    </source>
</evidence>
<protein>
    <recommendedName>
        <fullName evidence="2">RRM domain-containing protein</fullName>
    </recommendedName>
</protein>
<dbReference type="SMART" id="SM00360">
    <property type="entry name" value="RRM"/>
    <property type="match status" value="1"/>
</dbReference>
<dbReference type="InterPro" id="IPR012677">
    <property type="entry name" value="Nucleotide-bd_a/b_plait_sf"/>
</dbReference>
<dbReference type="CDD" id="cd00590">
    <property type="entry name" value="RRM_SF"/>
    <property type="match status" value="1"/>
</dbReference>
<dbReference type="SUPFAM" id="SSF54928">
    <property type="entry name" value="RNA-binding domain, RBD"/>
    <property type="match status" value="1"/>
</dbReference>
<comment type="caution">
    <text evidence="3">The sequence shown here is derived from an EMBL/GenBank/DDBJ whole genome shotgun (WGS) entry which is preliminary data.</text>
</comment>
<dbReference type="EMBL" id="JAJJMA010319863">
    <property type="protein sequence ID" value="MCL7049751.1"/>
    <property type="molecule type" value="Genomic_DNA"/>
</dbReference>
<gene>
    <name evidence="3" type="ORF">MKW94_007908</name>
</gene>
<evidence type="ECO:0000313" key="3">
    <source>
        <dbReference type="EMBL" id="MCL7049751.1"/>
    </source>
</evidence>
<accession>A0AA41VYF4</accession>
<dbReference type="Proteomes" id="UP001177140">
    <property type="component" value="Unassembled WGS sequence"/>
</dbReference>
<dbReference type="InterPro" id="IPR035979">
    <property type="entry name" value="RBD_domain_sf"/>
</dbReference>
<dbReference type="PROSITE" id="PS50102">
    <property type="entry name" value="RRM"/>
    <property type="match status" value="1"/>
</dbReference>
<keyword evidence="1" id="KW-0694">RNA-binding</keyword>
<reference evidence="3" key="1">
    <citation type="submission" date="2022-03" db="EMBL/GenBank/DDBJ databases">
        <title>A functionally conserved STORR gene fusion in Papaver species that diverged 16.8 million years ago.</title>
        <authorList>
            <person name="Catania T."/>
        </authorList>
    </citation>
    <scope>NUCLEOTIDE SEQUENCE</scope>
    <source>
        <strain evidence="3">S-191538</strain>
    </source>
</reference>
<sequence>MEKPLIGGIQSESDEAQMCILYNASWKSPNLVFLVIWIKQASVKNCHLTWVECWLVRMLKLLGKAQMVDYCAQNTIKGLGEVSIEMDAHISWKTTLGVPGVKSEAHFKTKRLFVTGLSFYTSGKTLRAAFESFGDLVECYNGQDFSKIQGYAFTEYTTEEVAGAALKEMNGKIINGWMILRMLVLSSCSSLVDIEDAFASTYAIHSFMIGL</sequence>
<name>A0AA41VYF4_PAPNU</name>
<dbReference type="Gene3D" id="3.30.70.330">
    <property type="match status" value="1"/>
</dbReference>
<proteinExistence type="predicted"/>
<dbReference type="Pfam" id="PF00076">
    <property type="entry name" value="RRM_1"/>
    <property type="match status" value="1"/>
</dbReference>
<feature type="domain" description="RRM" evidence="2">
    <location>
        <begin position="110"/>
        <end position="176"/>
    </location>
</feature>
<keyword evidence="4" id="KW-1185">Reference proteome</keyword>
<dbReference type="AlphaFoldDB" id="A0AA41VYF4"/>
<dbReference type="PANTHER" id="PTHR15241">
    <property type="entry name" value="TRANSFORMER-2-RELATED"/>
    <property type="match status" value="1"/>
</dbReference>
<organism evidence="3 4">
    <name type="scientific">Papaver nudicaule</name>
    <name type="common">Iceland poppy</name>
    <dbReference type="NCBI Taxonomy" id="74823"/>
    <lineage>
        <taxon>Eukaryota</taxon>
        <taxon>Viridiplantae</taxon>
        <taxon>Streptophyta</taxon>
        <taxon>Embryophyta</taxon>
        <taxon>Tracheophyta</taxon>
        <taxon>Spermatophyta</taxon>
        <taxon>Magnoliopsida</taxon>
        <taxon>Ranunculales</taxon>
        <taxon>Papaveraceae</taxon>
        <taxon>Papaveroideae</taxon>
        <taxon>Papaver</taxon>
    </lineage>
</organism>
<dbReference type="GO" id="GO:0003723">
    <property type="term" value="F:RNA binding"/>
    <property type="evidence" value="ECO:0007669"/>
    <property type="project" value="UniProtKB-UniRule"/>
</dbReference>
<dbReference type="PANTHER" id="PTHR15241:SF333">
    <property type="entry name" value="GLYCINE-RICH RNA-BINDING PROTEIN 3, MITOCHONDRIAL-LIKE"/>
    <property type="match status" value="1"/>
</dbReference>
<evidence type="ECO:0000259" key="2">
    <source>
        <dbReference type="PROSITE" id="PS50102"/>
    </source>
</evidence>